<proteinExistence type="predicted"/>
<evidence type="ECO:0000313" key="1">
    <source>
        <dbReference type="EMBL" id="JAI04693.1"/>
    </source>
</evidence>
<organism evidence="1">
    <name type="scientific">Anguilla anguilla</name>
    <name type="common">European freshwater eel</name>
    <name type="synonym">Muraena anguilla</name>
    <dbReference type="NCBI Taxonomy" id="7936"/>
    <lineage>
        <taxon>Eukaryota</taxon>
        <taxon>Metazoa</taxon>
        <taxon>Chordata</taxon>
        <taxon>Craniata</taxon>
        <taxon>Vertebrata</taxon>
        <taxon>Euteleostomi</taxon>
        <taxon>Actinopterygii</taxon>
        <taxon>Neopterygii</taxon>
        <taxon>Teleostei</taxon>
        <taxon>Anguilliformes</taxon>
        <taxon>Anguillidae</taxon>
        <taxon>Anguilla</taxon>
    </lineage>
</organism>
<protein>
    <submittedName>
        <fullName evidence="1">Uncharacterized protein</fullName>
    </submittedName>
</protein>
<sequence length="42" mass="4838">MDALSLYCFCLNTSQSKFADCCFLFLFAFHLPSQLFCSWGCK</sequence>
<accession>A0A0E9XPK3</accession>
<dbReference type="EMBL" id="GBXM01003885">
    <property type="protein sequence ID" value="JAI04693.1"/>
    <property type="molecule type" value="Transcribed_RNA"/>
</dbReference>
<name>A0A0E9XPK3_ANGAN</name>
<reference evidence="1" key="2">
    <citation type="journal article" date="2015" name="Fish Shellfish Immunol.">
        <title>Early steps in the European eel (Anguilla anguilla)-Vibrio vulnificus interaction in the gills: Role of the RtxA13 toxin.</title>
        <authorList>
            <person name="Callol A."/>
            <person name="Pajuelo D."/>
            <person name="Ebbesson L."/>
            <person name="Teles M."/>
            <person name="MacKenzie S."/>
            <person name="Amaro C."/>
        </authorList>
    </citation>
    <scope>NUCLEOTIDE SEQUENCE</scope>
</reference>
<dbReference type="AlphaFoldDB" id="A0A0E9XPK3"/>
<reference evidence="1" key="1">
    <citation type="submission" date="2014-11" db="EMBL/GenBank/DDBJ databases">
        <authorList>
            <person name="Amaro Gonzalez C."/>
        </authorList>
    </citation>
    <scope>NUCLEOTIDE SEQUENCE</scope>
</reference>